<feature type="transmembrane region" description="Helical" evidence="1">
    <location>
        <begin position="34"/>
        <end position="53"/>
    </location>
</feature>
<keyword evidence="1" id="KW-0472">Membrane</keyword>
<sequence>MSTSRYTVTISQGFGNVVNFVLTHPSVVLDSLSYYLRAFAIFYVVLSFVWRVLNNFPFNCNLDLDV</sequence>
<proteinExistence type="predicted"/>
<keyword evidence="1" id="KW-0812">Transmembrane</keyword>
<gene>
    <name evidence="2" type="ORF">DARMORV10_C04P22170.1</name>
</gene>
<dbReference type="EMBL" id="HG994368">
    <property type="protein sequence ID" value="CAF1830561.1"/>
    <property type="molecule type" value="Genomic_DNA"/>
</dbReference>
<keyword evidence="1" id="KW-1133">Transmembrane helix</keyword>
<reference evidence="2" key="1">
    <citation type="submission" date="2021-01" db="EMBL/GenBank/DDBJ databases">
        <authorList>
            <consortium name="Genoscope - CEA"/>
            <person name="William W."/>
        </authorList>
    </citation>
    <scope>NUCLEOTIDE SEQUENCE</scope>
</reference>
<name>A0A816JDF8_BRANA</name>
<protein>
    <submittedName>
        <fullName evidence="2">(rape) hypothetical protein</fullName>
    </submittedName>
</protein>
<evidence type="ECO:0000256" key="1">
    <source>
        <dbReference type="SAM" id="Phobius"/>
    </source>
</evidence>
<dbReference type="AlphaFoldDB" id="A0A816JDF8"/>
<dbReference type="Proteomes" id="UP001295469">
    <property type="component" value="Chromosome C04"/>
</dbReference>
<evidence type="ECO:0000313" key="2">
    <source>
        <dbReference type="EMBL" id="CAF1830561.1"/>
    </source>
</evidence>
<organism evidence="2">
    <name type="scientific">Brassica napus</name>
    <name type="common">Rape</name>
    <dbReference type="NCBI Taxonomy" id="3708"/>
    <lineage>
        <taxon>Eukaryota</taxon>
        <taxon>Viridiplantae</taxon>
        <taxon>Streptophyta</taxon>
        <taxon>Embryophyta</taxon>
        <taxon>Tracheophyta</taxon>
        <taxon>Spermatophyta</taxon>
        <taxon>Magnoliopsida</taxon>
        <taxon>eudicotyledons</taxon>
        <taxon>Gunneridae</taxon>
        <taxon>Pentapetalae</taxon>
        <taxon>rosids</taxon>
        <taxon>malvids</taxon>
        <taxon>Brassicales</taxon>
        <taxon>Brassicaceae</taxon>
        <taxon>Brassiceae</taxon>
        <taxon>Brassica</taxon>
    </lineage>
</organism>
<accession>A0A816JDF8</accession>